<protein>
    <submittedName>
        <fullName evidence="2">Hypothetical membrane protein</fullName>
    </submittedName>
</protein>
<dbReference type="GeneID" id="61222602"/>
<dbReference type="RefSeq" id="WP_013160616.1">
    <property type="nucleotide sequence ID" value="NZ_CP010341.1"/>
</dbReference>
<keyword evidence="1" id="KW-0472">Membrane</keyword>
<sequence length="151" mass="17004">MKMWTYSYFQANSTNAGLYWRLVVIGAILAALVVLLVLYRHRRSDMRVREMLIIVSLVAALAMAMQATDFFESQASLDNSGKMMSFIDNVAQAQYSTTGDIAVSQTNLSTGLIIKVGDKSFYEVTFNNDKNIGSYQLTRTQLMNSQIEYVK</sequence>
<keyword evidence="1" id="KW-1133">Transmembrane helix</keyword>
<evidence type="ECO:0000313" key="2">
    <source>
        <dbReference type="EMBL" id="CEP26992.1"/>
    </source>
</evidence>
<gene>
    <name evidence="2" type="ORF">PFCIRM138_11290</name>
</gene>
<keyword evidence="1" id="KW-0812">Transmembrane</keyword>
<evidence type="ECO:0000256" key="1">
    <source>
        <dbReference type="SAM" id="Phobius"/>
    </source>
</evidence>
<accession>A0A068VS64</accession>
<dbReference type="AlphaFoldDB" id="A0A068VS64"/>
<dbReference type="KEGG" id="pfre:RM25_0662"/>
<feature type="transmembrane region" description="Helical" evidence="1">
    <location>
        <begin position="20"/>
        <end position="39"/>
    </location>
</feature>
<proteinExistence type="predicted"/>
<dbReference type="InterPro" id="IPR021707">
    <property type="entry name" value="DUF3290"/>
</dbReference>
<dbReference type="Pfam" id="PF11694">
    <property type="entry name" value="DUF3290"/>
    <property type="match status" value="1"/>
</dbReference>
<reference evidence="2" key="1">
    <citation type="submission" date="2014-08" db="EMBL/GenBank/DDBJ databases">
        <authorList>
            <person name="Falentin Helene"/>
        </authorList>
    </citation>
    <scope>NUCLEOTIDE SEQUENCE</scope>
</reference>
<dbReference type="PATRIC" id="fig|66712.6.peg.685"/>
<organism evidence="2">
    <name type="scientific">Propionibacterium freudenreichii subsp. freudenreichii</name>
    <dbReference type="NCBI Taxonomy" id="66712"/>
    <lineage>
        <taxon>Bacteria</taxon>
        <taxon>Bacillati</taxon>
        <taxon>Actinomycetota</taxon>
        <taxon>Actinomycetes</taxon>
        <taxon>Propionibacteriales</taxon>
        <taxon>Propionibacteriaceae</taxon>
        <taxon>Propionibacterium</taxon>
    </lineage>
</organism>
<feature type="transmembrane region" description="Helical" evidence="1">
    <location>
        <begin position="51"/>
        <end position="71"/>
    </location>
</feature>
<name>A0A068VS64_PROFF</name>
<dbReference type="EMBL" id="LM676427">
    <property type="protein sequence ID" value="CEP26992.1"/>
    <property type="molecule type" value="Genomic_DNA"/>
</dbReference>